<dbReference type="Proteomes" id="UP000007488">
    <property type="component" value="Chromosome"/>
</dbReference>
<dbReference type="AlphaFoldDB" id="F0STS3"/>
<reference evidence="3" key="2">
    <citation type="submission" date="2011-02" db="EMBL/GenBank/DDBJ databases">
        <title>The complete genome of Syntrophobotulus glycolicus DSM 8271.</title>
        <authorList>
            <person name="Lucas S."/>
            <person name="Copeland A."/>
            <person name="Lapidus A."/>
            <person name="Bruce D."/>
            <person name="Goodwin L."/>
            <person name="Pitluck S."/>
            <person name="Kyrpides N."/>
            <person name="Mavromatis K."/>
            <person name="Pagani I."/>
            <person name="Ivanova N."/>
            <person name="Mikhailova N."/>
            <person name="Chertkov O."/>
            <person name="Held B."/>
            <person name="Detter J.C."/>
            <person name="Tapia R."/>
            <person name="Han C."/>
            <person name="Land M."/>
            <person name="Hauser L."/>
            <person name="Markowitz V."/>
            <person name="Cheng J.-F."/>
            <person name="Hugenholtz P."/>
            <person name="Woyke T."/>
            <person name="Wu D."/>
            <person name="Spring S."/>
            <person name="Schroeder M."/>
            <person name="Brambilla E."/>
            <person name="Klenk H.-P."/>
            <person name="Eisen J.A."/>
        </authorList>
    </citation>
    <scope>NUCLEOTIDE SEQUENCE [LARGE SCALE GENOMIC DNA]</scope>
    <source>
        <strain evidence="3">DSM 8271 / FlGlyR</strain>
    </source>
</reference>
<keyword evidence="1" id="KW-0812">Transmembrane</keyword>
<evidence type="ECO:0000256" key="1">
    <source>
        <dbReference type="SAM" id="Phobius"/>
    </source>
</evidence>
<evidence type="ECO:0000313" key="3">
    <source>
        <dbReference type="Proteomes" id="UP000007488"/>
    </source>
</evidence>
<dbReference type="EMBL" id="CP002547">
    <property type="protein sequence ID" value="ADY55363.1"/>
    <property type="molecule type" value="Genomic_DNA"/>
</dbReference>
<dbReference type="HOGENOM" id="CLU_172393_0_0_9"/>
<keyword evidence="1" id="KW-0472">Membrane</keyword>
<feature type="transmembrane region" description="Helical" evidence="1">
    <location>
        <begin position="69"/>
        <end position="93"/>
    </location>
</feature>
<sequence>MYDTETRVAMVAQRVNVLHRKREKRLSEALSALCLMLTGSLVGAIGALGGRGQGSVTGLYGATMLFEDAGGYVLVGVIAFAAAVAITVLCIHYREKRKKICDKTEDDQK</sequence>
<organism evidence="2 3">
    <name type="scientific">Syntrophobotulus glycolicus (strain DSM 8271 / FlGlyR)</name>
    <dbReference type="NCBI Taxonomy" id="645991"/>
    <lineage>
        <taxon>Bacteria</taxon>
        <taxon>Bacillati</taxon>
        <taxon>Bacillota</taxon>
        <taxon>Clostridia</taxon>
        <taxon>Eubacteriales</taxon>
        <taxon>Desulfitobacteriaceae</taxon>
        <taxon>Syntrophobotulus</taxon>
    </lineage>
</organism>
<dbReference type="eggNOG" id="ENOG50332GY">
    <property type="taxonomic scope" value="Bacteria"/>
</dbReference>
<feature type="transmembrane region" description="Helical" evidence="1">
    <location>
        <begin position="29"/>
        <end position="49"/>
    </location>
</feature>
<accession>F0STS3</accession>
<evidence type="ECO:0000313" key="2">
    <source>
        <dbReference type="EMBL" id="ADY55363.1"/>
    </source>
</evidence>
<protein>
    <submittedName>
        <fullName evidence="2">Uncharacterized protein</fullName>
    </submittedName>
</protein>
<keyword evidence="1" id="KW-1133">Transmembrane helix</keyword>
<reference evidence="2 3" key="1">
    <citation type="journal article" date="2011" name="Stand. Genomic Sci.">
        <title>Complete genome sequence of Syntrophobotulus glycolicus type strain (FlGlyR).</title>
        <authorList>
            <person name="Han C."/>
            <person name="Mwirichia R."/>
            <person name="Chertkov O."/>
            <person name="Held B."/>
            <person name="Lapidus A."/>
            <person name="Nolan M."/>
            <person name="Lucas S."/>
            <person name="Hammon N."/>
            <person name="Deshpande S."/>
            <person name="Cheng J.F."/>
            <person name="Tapia R."/>
            <person name="Goodwin L."/>
            <person name="Pitluck S."/>
            <person name="Huntemann M."/>
            <person name="Liolios K."/>
            <person name="Ivanova N."/>
            <person name="Pagani I."/>
            <person name="Mavromatis K."/>
            <person name="Ovchinikova G."/>
            <person name="Pati A."/>
            <person name="Chen A."/>
            <person name="Palaniappan K."/>
            <person name="Land M."/>
            <person name="Hauser L."/>
            <person name="Brambilla E.M."/>
            <person name="Rohde M."/>
            <person name="Spring S."/>
            <person name="Sikorski J."/>
            <person name="Goker M."/>
            <person name="Woyke T."/>
            <person name="Bristow J."/>
            <person name="Eisen J.A."/>
            <person name="Markowitz V."/>
            <person name="Hugenholtz P."/>
            <person name="Kyrpides N.C."/>
            <person name="Klenk H.P."/>
            <person name="Detter J.C."/>
        </authorList>
    </citation>
    <scope>NUCLEOTIDE SEQUENCE [LARGE SCALE GENOMIC DNA]</scope>
    <source>
        <strain evidence="3">DSM 8271 / FlGlyR</strain>
    </source>
</reference>
<proteinExistence type="predicted"/>
<dbReference type="KEGG" id="sgy:Sgly_1031"/>
<name>F0STS3_SYNGF</name>
<keyword evidence="3" id="KW-1185">Reference proteome</keyword>
<gene>
    <name evidence="2" type="ordered locus">Sgly_1031</name>
</gene>
<dbReference type="STRING" id="645991.Sgly_1031"/>